<dbReference type="Proteomes" id="UP000030787">
    <property type="component" value="Chromosome"/>
</dbReference>
<feature type="binding site" evidence="4">
    <location>
        <position position="150"/>
    </location>
    <ligand>
        <name>Zn(2+)</name>
        <dbReference type="ChEBI" id="CHEBI:29105"/>
        <note>structural</note>
    </ligand>
</feature>
<dbReference type="GeneID" id="24818570"/>
<dbReference type="CDD" id="cd01428">
    <property type="entry name" value="ADK"/>
    <property type="match status" value="1"/>
</dbReference>
<gene>
    <name evidence="4 8" type="primary">adk</name>
    <name evidence="8" type="ORF">Mpt1_c09070</name>
</gene>
<comment type="similarity">
    <text evidence="4 5">Belongs to the adenylate kinase family.</text>
</comment>
<dbReference type="NCBIfam" id="NF001380">
    <property type="entry name" value="PRK00279.1-2"/>
    <property type="match status" value="1"/>
</dbReference>
<feature type="binding site" evidence="4">
    <location>
        <position position="38"/>
    </location>
    <ligand>
        <name>AMP</name>
        <dbReference type="ChEBI" id="CHEBI:456215"/>
    </ligand>
</feature>
<evidence type="ECO:0000259" key="7">
    <source>
        <dbReference type="Pfam" id="PF05191"/>
    </source>
</evidence>
<comment type="function">
    <text evidence="4">Catalyzes the reversible transfer of the terminal phosphate group between ATP and AMP. Plays an important role in cellular energy homeostasis and in adenine nucleotide metabolism.</text>
</comment>
<dbReference type="GO" id="GO:0044209">
    <property type="term" value="P:AMP salvage"/>
    <property type="evidence" value="ECO:0007669"/>
    <property type="project" value="UniProtKB-UniRule"/>
</dbReference>
<feature type="region of interest" description="NMP" evidence="4">
    <location>
        <begin position="32"/>
        <end position="61"/>
    </location>
</feature>
<dbReference type="OrthoDB" id="31230at2157"/>
<feature type="binding site" evidence="4">
    <location>
        <position position="94"/>
    </location>
    <ligand>
        <name>AMP</name>
        <dbReference type="ChEBI" id="CHEBI:456215"/>
    </ligand>
</feature>
<dbReference type="HOGENOM" id="CLU_032354_1_2_2"/>
<dbReference type="RefSeq" id="WP_048112567.1">
    <property type="nucleotide sequence ID" value="NZ_CP010070.1"/>
</dbReference>
<feature type="binding site" evidence="4">
    <location>
        <begin position="133"/>
        <end position="134"/>
    </location>
    <ligand>
        <name>ATP</name>
        <dbReference type="ChEBI" id="CHEBI:30616"/>
    </ligand>
</feature>
<feature type="binding site" evidence="4">
    <location>
        <begin position="59"/>
        <end position="61"/>
    </location>
    <ligand>
        <name>AMP</name>
        <dbReference type="ChEBI" id="CHEBI:456215"/>
    </ligand>
</feature>
<dbReference type="SUPFAM" id="SSF52540">
    <property type="entry name" value="P-loop containing nucleoside triphosphate hydrolases"/>
    <property type="match status" value="1"/>
</dbReference>
<dbReference type="NCBIfam" id="NF011100">
    <property type="entry name" value="PRK14527.1"/>
    <property type="match status" value="1"/>
</dbReference>
<evidence type="ECO:0000256" key="4">
    <source>
        <dbReference type="HAMAP-Rule" id="MF_00235"/>
    </source>
</evidence>
<proteinExistence type="inferred from homology"/>
<keyword evidence="4" id="KW-0963">Cytoplasm</keyword>
<feature type="binding site" evidence="4">
    <location>
        <begin position="12"/>
        <end position="17"/>
    </location>
    <ligand>
        <name>ATP</name>
        <dbReference type="ChEBI" id="CHEBI:30616"/>
    </ligand>
</feature>
<dbReference type="GO" id="GO:0005737">
    <property type="term" value="C:cytoplasm"/>
    <property type="evidence" value="ECO:0007669"/>
    <property type="project" value="UniProtKB-SubCell"/>
</dbReference>
<keyword evidence="4" id="KW-0479">Metal-binding</keyword>
<evidence type="ECO:0000313" key="9">
    <source>
        <dbReference type="Proteomes" id="UP000030787"/>
    </source>
</evidence>
<dbReference type="InterPro" id="IPR000850">
    <property type="entry name" value="Adenylat/UMP-CMP_kin"/>
</dbReference>
<dbReference type="EC" id="2.7.4.3" evidence="4 6"/>
<dbReference type="InterPro" id="IPR007862">
    <property type="entry name" value="Adenylate_kinase_lid-dom"/>
</dbReference>
<keyword evidence="4" id="KW-0545">Nucleotide biosynthesis</keyword>
<comment type="subcellular location">
    <subcellularLocation>
        <location evidence="4 6">Cytoplasm</location>
    </subcellularLocation>
</comment>
<evidence type="ECO:0000256" key="6">
    <source>
        <dbReference type="RuleBase" id="RU003331"/>
    </source>
</evidence>
<keyword evidence="4 6" id="KW-0067">ATP-binding</keyword>
<dbReference type="Pfam" id="PF00406">
    <property type="entry name" value="ADK"/>
    <property type="match status" value="1"/>
</dbReference>
<dbReference type="EMBL" id="CP010070">
    <property type="protein sequence ID" value="AIZ56783.1"/>
    <property type="molecule type" value="Genomic_DNA"/>
</dbReference>
<keyword evidence="1 4" id="KW-0808">Transferase</keyword>
<keyword evidence="9" id="KW-1185">Reference proteome</keyword>
<accession>A0A0A7LCQ4</accession>
<feature type="region of interest" description="LID" evidence="4">
    <location>
        <begin position="123"/>
        <end position="160"/>
    </location>
</feature>
<dbReference type="PANTHER" id="PTHR23359">
    <property type="entry name" value="NUCLEOTIDE KINASE"/>
    <property type="match status" value="1"/>
</dbReference>
<feature type="binding site" evidence="4">
    <location>
        <position position="157"/>
    </location>
    <ligand>
        <name>AMP</name>
        <dbReference type="ChEBI" id="CHEBI:456215"/>
    </ligand>
</feature>
<feature type="binding site" evidence="4">
    <location>
        <position position="168"/>
    </location>
    <ligand>
        <name>AMP</name>
        <dbReference type="ChEBI" id="CHEBI:456215"/>
    </ligand>
</feature>
<dbReference type="GO" id="GO:0005524">
    <property type="term" value="F:ATP binding"/>
    <property type="evidence" value="ECO:0007669"/>
    <property type="project" value="UniProtKB-UniRule"/>
</dbReference>
<evidence type="ECO:0000256" key="5">
    <source>
        <dbReference type="RuleBase" id="RU003330"/>
    </source>
</evidence>
<protein>
    <recommendedName>
        <fullName evidence="4 6">Adenylate kinase</fullName>
        <shortName evidence="4">AK</shortName>
        <ecNumber evidence="4 6">2.7.4.3</ecNumber>
    </recommendedName>
    <alternativeName>
        <fullName evidence="4">ATP-AMP transphosphorylase</fullName>
    </alternativeName>
    <alternativeName>
        <fullName evidence="4">ATP:AMP phosphotransferase</fullName>
    </alternativeName>
    <alternativeName>
        <fullName evidence="4">Adenylate monophosphate kinase</fullName>
    </alternativeName>
</protein>
<dbReference type="Gene3D" id="3.40.50.300">
    <property type="entry name" value="P-loop containing nucleotide triphosphate hydrolases"/>
    <property type="match status" value="1"/>
</dbReference>
<feature type="binding site" evidence="4">
    <location>
        <position position="33"/>
    </location>
    <ligand>
        <name>AMP</name>
        <dbReference type="ChEBI" id="CHEBI:456215"/>
    </ligand>
</feature>
<comment type="pathway">
    <text evidence="4">Purine metabolism; AMP biosynthesis via salvage pathway; AMP from ADP: step 1/1.</text>
</comment>
<evidence type="ECO:0000256" key="1">
    <source>
        <dbReference type="ARBA" id="ARBA00022679"/>
    </source>
</evidence>
<feature type="binding site" evidence="4">
    <location>
        <position position="130"/>
    </location>
    <ligand>
        <name>Zn(2+)</name>
        <dbReference type="ChEBI" id="CHEBI:29105"/>
        <note>structural</note>
    </ligand>
</feature>
<dbReference type="UniPathway" id="UPA00588">
    <property type="reaction ID" value="UER00649"/>
</dbReference>
<keyword evidence="2 4" id="KW-0547">Nucleotide-binding</keyword>
<dbReference type="AlphaFoldDB" id="A0A0A7LCQ4"/>
<dbReference type="InterPro" id="IPR006259">
    <property type="entry name" value="Adenyl_kin_sub"/>
</dbReference>
<keyword evidence="3 4" id="KW-0418">Kinase</keyword>
<evidence type="ECO:0000256" key="3">
    <source>
        <dbReference type="ARBA" id="ARBA00022777"/>
    </source>
</evidence>
<feature type="binding site" evidence="4">
    <location>
        <position position="196"/>
    </location>
    <ligand>
        <name>ATP</name>
        <dbReference type="ChEBI" id="CHEBI:30616"/>
    </ligand>
</feature>
<feature type="binding site" evidence="4">
    <location>
        <position position="127"/>
    </location>
    <ligand>
        <name>Zn(2+)</name>
        <dbReference type="ChEBI" id="CHEBI:29105"/>
        <note>structural</note>
    </ligand>
</feature>
<dbReference type="NCBIfam" id="TIGR01351">
    <property type="entry name" value="adk"/>
    <property type="match status" value="1"/>
</dbReference>
<evidence type="ECO:0000256" key="2">
    <source>
        <dbReference type="ARBA" id="ARBA00022741"/>
    </source>
</evidence>
<name>A0A0A7LCQ4_9ARCH</name>
<dbReference type="PRINTS" id="PR00094">
    <property type="entry name" value="ADENYLTKNASE"/>
</dbReference>
<dbReference type="NCBIfam" id="NF001381">
    <property type="entry name" value="PRK00279.1-3"/>
    <property type="match status" value="1"/>
</dbReference>
<feature type="domain" description="Adenylate kinase active site lid" evidence="7">
    <location>
        <begin position="124"/>
        <end position="159"/>
    </location>
</feature>
<reference evidence="8 9" key="1">
    <citation type="journal article" date="2014" name="Appl. Environ. Microbiol.">
        <title>Comparative Genome Analysis of 'Candidatus Methanoplasma termitum' Indicates a New Mode of Energy Metabolism in the Seventh Order of Methanogens.</title>
        <authorList>
            <person name="Lang K."/>
            <person name="Schuldes J."/>
            <person name="Klingl A."/>
            <person name="Poehlein A."/>
            <person name="Daniel R."/>
            <person name="Brune A."/>
        </authorList>
    </citation>
    <scope>NUCLEOTIDE SEQUENCE [LARGE SCALE GENOMIC DNA]</scope>
    <source>
        <strain evidence="9">Mpt1</strain>
    </source>
</reference>
<organism evidence="8 9">
    <name type="scientific">Candidatus Methanoplasma termitum</name>
    <dbReference type="NCBI Taxonomy" id="1577791"/>
    <lineage>
        <taxon>Archaea</taxon>
        <taxon>Methanobacteriati</taxon>
        <taxon>Thermoplasmatota</taxon>
        <taxon>Thermoplasmata</taxon>
        <taxon>Methanomassiliicoccales</taxon>
        <taxon>Methanomassiliicoccaceae</taxon>
        <taxon>Candidatus Methanoplasma</taxon>
    </lineage>
</organism>
<keyword evidence="4" id="KW-0862">Zinc</keyword>
<dbReference type="Pfam" id="PF05191">
    <property type="entry name" value="ADK_lid"/>
    <property type="match status" value="1"/>
</dbReference>
<feature type="binding site" evidence="4">
    <location>
        <begin position="87"/>
        <end position="90"/>
    </location>
    <ligand>
        <name>AMP</name>
        <dbReference type="ChEBI" id="CHEBI:456215"/>
    </ligand>
</feature>
<comment type="domain">
    <text evidence="4">Consists of three domains, a large central CORE domain and two small peripheral domains, NMPbind and LID, which undergo movements during catalysis. The LID domain closes over the site of phosphoryl transfer upon ATP binding. Assembling and dissambling the active center during each catalytic cycle provides an effective means to prevent ATP hydrolysis. Some bacteria have evolved a zinc-coordinating structure that stabilizes the LID domain.</text>
</comment>
<dbReference type="PROSITE" id="PS00113">
    <property type="entry name" value="ADENYLATE_KINASE"/>
    <property type="match status" value="1"/>
</dbReference>
<dbReference type="FunFam" id="3.40.50.300:FF:000106">
    <property type="entry name" value="Adenylate kinase mitochondrial"/>
    <property type="match status" value="1"/>
</dbReference>
<feature type="binding site" evidence="4">
    <location>
        <position position="124"/>
    </location>
    <ligand>
        <name>ATP</name>
        <dbReference type="ChEBI" id="CHEBI:30616"/>
    </ligand>
</feature>
<evidence type="ECO:0000313" key="8">
    <source>
        <dbReference type="EMBL" id="AIZ56783.1"/>
    </source>
</evidence>
<sequence>MKTKIVLLGPPGSGKGTQGEKLCEQYGFVKLSTGDMLREAVRKGTALGVKADGYMKSGALVPNDLIIALMKEKITSLDEGTGIIFDGFPRTVEQANALGEQVHIDLALNLDVNDQELIDRLTKRRTCPKCNAVYHLEYNPPKRAGFCDKCRSVLELRSDDREETVRNRLKVYRESTLPLIKYYEKKGNLVTIEGVGSIDEIFAKVKKAVL</sequence>
<dbReference type="KEGG" id="mear:Mpt1_c09070"/>
<dbReference type="InterPro" id="IPR033690">
    <property type="entry name" value="Adenylat_kinase_CS"/>
</dbReference>
<comment type="catalytic activity">
    <reaction evidence="4 6">
        <text>AMP + ATP = 2 ADP</text>
        <dbReference type="Rhea" id="RHEA:12973"/>
        <dbReference type="ChEBI" id="CHEBI:30616"/>
        <dbReference type="ChEBI" id="CHEBI:456215"/>
        <dbReference type="ChEBI" id="CHEBI:456216"/>
        <dbReference type="EC" id="2.7.4.3"/>
    </reaction>
</comment>
<comment type="subunit">
    <text evidence="4 6">Monomer.</text>
</comment>
<dbReference type="HAMAP" id="MF_00235">
    <property type="entry name" value="Adenylate_kinase_Adk"/>
    <property type="match status" value="1"/>
</dbReference>
<feature type="binding site" evidence="4">
    <location>
        <position position="147"/>
    </location>
    <ligand>
        <name>Zn(2+)</name>
        <dbReference type="ChEBI" id="CHEBI:29105"/>
        <note>structural</note>
    </ligand>
</feature>
<dbReference type="STRING" id="1577791.Mpt1_c09070"/>
<dbReference type="InterPro" id="IPR027417">
    <property type="entry name" value="P-loop_NTPase"/>
</dbReference>
<dbReference type="GO" id="GO:0004017">
    <property type="term" value="F:AMP kinase activity"/>
    <property type="evidence" value="ECO:0007669"/>
    <property type="project" value="UniProtKB-UniRule"/>
</dbReference>
<dbReference type="GO" id="GO:0008270">
    <property type="term" value="F:zinc ion binding"/>
    <property type="evidence" value="ECO:0007669"/>
    <property type="project" value="UniProtKB-UniRule"/>
</dbReference>